<comment type="caution">
    <text evidence="4">The sequence shown here is derived from an EMBL/GenBank/DDBJ whole genome shotgun (WGS) entry which is preliminary data.</text>
</comment>
<gene>
    <name evidence="4" type="ORF">NQ318_004191</name>
</gene>
<proteinExistence type="predicted"/>
<reference evidence="4" key="1">
    <citation type="journal article" date="2023" name="Insect Mol. Biol.">
        <title>Genome sequencing provides insights into the evolution of gene families encoding plant cell wall-degrading enzymes in longhorned beetles.</title>
        <authorList>
            <person name="Shin N.R."/>
            <person name="Okamura Y."/>
            <person name="Kirsch R."/>
            <person name="Pauchet Y."/>
        </authorList>
    </citation>
    <scope>NUCLEOTIDE SEQUENCE</scope>
    <source>
        <strain evidence="4">AMC_N1</strain>
    </source>
</reference>
<feature type="compositionally biased region" description="Pro residues" evidence="1">
    <location>
        <begin position="116"/>
        <end position="147"/>
    </location>
</feature>
<feature type="compositionally biased region" description="Acidic residues" evidence="1">
    <location>
        <begin position="230"/>
        <end position="243"/>
    </location>
</feature>
<feature type="region of interest" description="Disordered" evidence="1">
    <location>
        <begin position="448"/>
        <end position="486"/>
    </location>
</feature>
<keyword evidence="2" id="KW-0472">Membrane</keyword>
<dbReference type="Proteomes" id="UP001162162">
    <property type="component" value="Unassembled WGS sequence"/>
</dbReference>
<evidence type="ECO:0000256" key="1">
    <source>
        <dbReference type="SAM" id="MobiDB-lite"/>
    </source>
</evidence>
<name>A0AAV8Y4F8_9CUCU</name>
<keyword evidence="2" id="KW-1133">Transmembrane helix</keyword>
<sequence length="501" mass="53691">MRVLTGISILCVLCAGYTYGQEELMELLDFDDLGLDLRNEAFIKDEDIFKEDAYVVPANGKTDEAIKRLCDEYDLLLDNESIDCSKIRLVQKTTAHNVRRRDVDEQPLEGSGDGDVPPPPPEGEVPPPPPEGEVPPPPEGDVPPPPPKEGEESPPAPPQEEDVQKEGEIPEPLPEAKEEESPADEIDVQAAGGLEEPKEETAPETVPEAAPEEALEGLPEEAPESVPEAAPEEVPEALPEEVPESVPEAAPEEVSEAAPEAAPEEAPESVPETAPEAALEEVPAAIPEAVPEAVTEPPEPPTTVGIVPAGEEQRPEGEEPKVDEADSGIAATGEAVKRGRKLEPGATETGEQDTAKETEQLHEQQSGNAVAEVRGGTIEEVDKAVNAMAPNAKIKSDAEEPKSGESAKETESRKDTKVLVTLFVVVVVIGAAAFTYNFIKKRKQKRAQAVREENGDNGVIKRSQAKADPEQGTEMKPLMKNSEPKPVVADYMDEKVAQESK</sequence>
<feature type="compositionally biased region" description="Acidic residues" evidence="1">
    <location>
        <begin position="210"/>
        <end position="223"/>
    </location>
</feature>
<dbReference type="AlphaFoldDB" id="A0AAV8Y4F8"/>
<evidence type="ECO:0000256" key="3">
    <source>
        <dbReference type="SAM" id="SignalP"/>
    </source>
</evidence>
<feature type="compositionally biased region" description="Low complexity" evidence="1">
    <location>
        <begin position="268"/>
        <end position="296"/>
    </location>
</feature>
<evidence type="ECO:0000256" key="2">
    <source>
        <dbReference type="SAM" id="Phobius"/>
    </source>
</evidence>
<feature type="compositionally biased region" description="Basic and acidic residues" evidence="1">
    <location>
        <begin position="311"/>
        <end position="324"/>
    </location>
</feature>
<feature type="compositionally biased region" description="Basic and acidic residues" evidence="1">
    <location>
        <begin position="162"/>
        <end position="180"/>
    </location>
</feature>
<accession>A0AAV8Y4F8</accession>
<keyword evidence="5" id="KW-1185">Reference proteome</keyword>
<feature type="transmembrane region" description="Helical" evidence="2">
    <location>
        <begin position="418"/>
        <end position="439"/>
    </location>
</feature>
<feature type="compositionally biased region" description="Basic and acidic residues" evidence="1">
    <location>
        <begin position="394"/>
        <end position="414"/>
    </location>
</feature>
<organism evidence="4 5">
    <name type="scientific">Aromia moschata</name>
    <dbReference type="NCBI Taxonomy" id="1265417"/>
    <lineage>
        <taxon>Eukaryota</taxon>
        <taxon>Metazoa</taxon>
        <taxon>Ecdysozoa</taxon>
        <taxon>Arthropoda</taxon>
        <taxon>Hexapoda</taxon>
        <taxon>Insecta</taxon>
        <taxon>Pterygota</taxon>
        <taxon>Neoptera</taxon>
        <taxon>Endopterygota</taxon>
        <taxon>Coleoptera</taxon>
        <taxon>Polyphaga</taxon>
        <taxon>Cucujiformia</taxon>
        <taxon>Chrysomeloidea</taxon>
        <taxon>Cerambycidae</taxon>
        <taxon>Cerambycinae</taxon>
        <taxon>Callichromatini</taxon>
        <taxon>Aromia</taxon>
    </lineage>
</organism>
<keyword evidence="3" id="KW-0732">Signal</keyword>
<protein>
    <submittedName>
        <fullName evidence="4">Uncharacterized protein</fullName>
    </submittedName>
</protein>
<dbReference type="EMBL" id="JAPWTK010000189">
    <property type="protein sequence ID" value="KAJ8946302.1"/>
    <property type="molecule type" value="Genomic_DNA"/>
</dbReference>
<feature type="region of interest" description="Disordered" evidence="1">
    <location>
        <begin position="98"/>
        <end position="414"/>
    </location>
</feature>
<evidence type="ECO:0000313" key="5">
    <source>
        <dbReference type="Proteomes" id="UP001162162"/>
    </source>
</evidence>
<feature type="compositionally biased region" description="Basic and acidic residues" evidence="1">
    <location>
        <begin position="353"/>
        <end position="362"/>
    </location>
</feature>
<feature type="signal peptide" evidence="3">
    <location>
        <begin position="1"/>
        <end position="20"/>
    </location>
</feature>
<feature type="chain" id="PRO_5043586303" evidence="3">
    <location>
        <begin position="21"/>
        <end position="501"/>
    </location>
</feature>
<keyword evidence="2" id="KW-0812">Transmembrane</keyword>
<evidence type="ECO:0000313" key="4">
    <source>
        <dbReference type="EMBL" id="KAJ8946302.1"/>
    </source>
</evidence>